<gene>
    <name evidence="2" type="ORF">CYJ96_09535</name>
</gene>
<dbReference type="PROSITE" id="PS51257">
    <property type="entry name" value="PROKAR_LIPOPROTEIN"/>
    <property type="match status" value="1"/>
</dbReference>
<dbReference type="EMBL" id="PKJS01000012">
    <property type="protein sequence ID" value="PKZ68169.1"/>
    <property type="molecule type" value="Genomic_DNA"/>
</dbReference>
<dbReference type="RefSeq" id="WP_101964838.1">
    <property type="nucleotide sequence ID" value="NZ_PKJS01000012.1"/>
</dbReference>
<evidence type="ECO:0000313" key="3">
    <source>
        <dbReference type="Proteomes" id="UP000234914"/>
    </source>
</evidence>
<reference evidence="2 3" key="1">
    <citation type="submission" date="2017-12" db="EMBL/GenBank/DDBJ databases">
        <title>Phylogenetic diversity of female urinary microbiome.</title>
        <authorList>
            <person name="Thomas-White K."/>
            <person name="Wolfe A.J."/>
        </authorList>
    </citation>
    <scope>NUCLEOTIDE SEQUENCE [LARGE SCALE GENOMIC DNA]</scope>
    <source>
        <strain evidence="2 3">UMB0416</strain>
    </source>
</reference>
<protein>
    <recommendedName>
        <fullName evidence="4">Inhibitor I9 domain-containing protein</fullName>
    </recommendedName>
</protein>
<name>A0A2I1RGA7_FAUOS</name>
<dbReference type="AlphaFoldDB" id="A0A2I1RGA7"/>
<organism evidence="2 3">
    <name type="scientific">Faucicola osloensis</name>
    <name type="common">Moraxella osloensis</name>
    <dbReference type="NCBI Taxonomy" id="34062"/>
    <lineage>
        <taxon>Bacteria</taxon>
        <taxon>Pseudomonadati</taxon>
        <taxon>Pseudomonadota</taxon>
        <taxon>Gammaproteobacteria</taxon>
        <taxon>Moraxellales</taxon>
        <taxon>Moraxellaceae</taxon>
        <taxon>Faucicola</taxon>
    </lineage>
</organism>
<evidence type="ECO:0008006" key="4">
    <source>
        <dbReference type="Google" id="ProtNLM"/>
    </source>
</evidence>
<comment type="caution">
    <text evidence="2">The sequence shown here is derived from an EMBL/GenBank/DDBJ whole genome shotgun (WGS) entry which is preliminary data.</text>
</comment>
<dbReference type="Gene3D" id="3.30.70.80">
    <property type="entry name" value="Peptidase S8 propeptide/proteinase inhibitor I9"/>
    <property type="match status" value="1"/>
</dbReference>
<sequence>MKKFALVCVSIPLLLAACQSTVMPIPTSAPTPKPTPKPTLEQTVSQTLIIMYNPSSGKQALLKAVADHQATIVHEYNSLNGMAIHLPAGTDMNQAIKDFGQVLGVVSVEKDTIQTIQ</sequence>
<evidence type="ECO:0000256" key="1">
    <source>
        <dbReference type="SAM" id="SignalP"/>
    </source>
</evidence>
<feature type="signal peptide" evidence="1">
    <location>
        <begin position="1"/>
        <end position="24"/>
    </location>
</feature>
<dbReference type="InterPro" id="IPR037045">
    <property type="entry name" value="S8pro/Inhibitor_I9_sf"/>
</dbReference>
<dbReference type="Proteomes" id="UP000234914">
    <property type="component" value="Unassembled WGS sequence"/>
</dbReference>
<keyword evidence="1" id="KW-0732">Signal</keyword>
<accession>A0A2I1RGA7</accession>
<feature type="chain" id="PRO_5014190676" description="Inhibitor I9 domain-containing protein" evidence="1">
    <location>
        <begin position="25"/>
        <end position="117"/>
    </location>
</feature>
<proteinExistence type="predicted"/>
<evidence type="ECO:0000313" key="2">
    <source>
        <dbReference type="EMBL" id="PKZ68169.1"/>
    </source>
</evidence>